<evidence type="ECO:0000313" key="12">
    <source>
        <dbReference type="Proteomes" id="UP000769528"/>
    </source>
</evidence>
<dbReference type="GO" id="GO:0016020">
    <property type="term" value="C:membrane"/>
    <property type="evidence" value="ECO:0007669"/>
    <property type="project" value="UniProtKB-SubCell"/>
</dbReference>
<evidence type="ECO:0000256" key="5">
    <source>
        <dbReference type="ARBA" id="ARBA00022692"/>
    </source>
</evidence>
<sequence length="816" mass="94008">MSIISVLKQRYVVSIALVFAFIVFQLHFFTSYKTDSSSIGNITFNDEELDAGSSKSFSDDDTFEQENIQSDKEATNIADEILNANSNFDKPKNVEKPKNVKSKPEINKLVINDNQNLPTIYQSLIKKYGENFPSYSYSDKCSKYFDELYQSTGSDWKTTDFKDLNYHRYIWESKDKFIDEKIGEYRNNLGEISDEEKDDIVSNENLRHLYELEYQEAIKETKTMERALSDSSAHIRVYGACFLDQYGNFNQPQTKAKNVQPAKSANDNCYDIENRLFQWLSRKLPTYTRWDGQVFKSPPLMRNFIPGQDAPELQPHVHSSNDADHSSNCYLKSFRNLLNGKGLVISAGDKHASQLAQLLALLRALGNTLPIQVVHSGDLSSAKAENLVKVARKITNLNLNYLNRDELNYILEKRNLTEYKLNEEQFKAKNFDLSAADYEILFPKQEIWFVNAKNTLNSDYVGHFAGYGNKLIAYFFSSFKHSMLIDTDTVPVVDLDEYIFGSPFFQKYGAYFFKDRELQDQNVLSDSFFYLKLMPTKIDTAFFNIPKVTDHTMQNRLIGDKFAHLMESGVVAIDKFRHFTGVLITMQLMNWKQLAYRVWGDKELFWFGLSMAGDEDYYFNHWAAGAAGTITPKSRRLTDDENADILRDHLLGNEVCSAHPAHISSVDNSTLLWFNSGFQYCKNLDRLDFWDYESNLYKGNYDSMEGLSEYLGHSEKIEAVIVPKGAETVVENDRSENGRGWEKRPECLAYVLCAYDKVGGKDDPKTNGLLITFDEDTKLLYRYLGSVHEYALKLFRLTEEDFRYVKPADEVDAHDM</sequence>
<reference evidence="11" key="1">
    <citation type="journal article" date="2021" name="Open Biol.">
        <title>Shared evolutionary footprints suggest mitochondrial oxidative damage underlies multiple complex I losses in fungi.</title>
        <authorList>
            <person name="Schikora-Tamarit M.A."/>
            <person name="Marcet-Houben M."/>
            <person name="Nosek J."/>
            <person name="Gabaldon T."/>
        </authorList>
    </citation>
    <scope>NUCLEOTIDE SEQUENCE</scope>
    <source>
        <strain evidence="11">CBS6341</strain>
    </source>
</reference>
<evidence type="ECO:0000256" key="3">
    <source>
        <dbReference type="ARBA" id="ARBA00022676"/>
    </source>
</evidence>
<gene>
    <name evidence="11" type="ORF">WICMUC_001928</name>
</gene>
<dbReference type="AlphaFoldDB" id="A0A9P8PSX3"/>
<keyword evidence="4" id="KW-0808">Transferase</keyword>
<feature type="transmembrane region" description="Helical" evidence="10">
    <location>
        <begin position="12"/>
        <end position="29"/>
    </location>
</feature>
<comment type="caution">
    <text evidence="11">The sequence shown here is derived from an EMBL/GenBank/DDBJ whole genome shotgun (WGS) entry which is preliminary data.</text>
</comment>
<evidence type="ECO:0000256" key="9">
    <source>
        <dbReference type="ARBA" id="ARBA00023180"/>
    </source>
</evidence>
<evidence type="ECO:0000256" key="10">
    <source>
        <dbReference type="SAM" id="Phobius"/>
    </source>
</evidence>
<dbReference type="EMBL" id="JAEUBF010000556">
    <property type="protein sequence ID" value="KAH3677022.1"/>
    <property type="molecule type" value="Genomic_DNA"/>
</dbReference>
<dbReference type="Pfam" id="PF11051">
    <property type="entry name" value="Mannosyl_trans3"/>
    <property type="match status" value="1"/>
</dbReference>
<dbReference type="SUPFAM" id="SSF53448">
    <property type="entry name" value="Nucleotide-diphospho-sugar transferases"/>
    <property type="match status" value="1"/>
</dbReference>
<keyword evidence="3" id="KW-0328">Glycosyltransferase</keyword>
<evidence type="ECO:0008006" key="13">
    <source>
        <dbReference type="Google" id="ProtNLM"/>
    </source>
</evidence>
<evidence type="ECO:0000256" key="7">
    <source>
        <dbReference type="ARBA" id="ARBA00022989"/>
    </source>
</evidence>
<evidence type="ECO:0000256" key="8">
    <source>
        <dbReference type="ARBA" id="ARBA00023136"/>
    </source>
</evidence>
<keyword evidence="5 10" id="KW-0812">Transmembrane</keyword>
<keyword evidence="9" id="KW-0325">Glycoprotein</keyword>
<keyword evidence="8 10" id="KW-0472">Membrane</keyword>
<dbReference type="InterPro" id="IPR029044">
    <property type="entry name" value="Nucleotide-diphossugar_trans"/>
</dbReference>
<evidence type="ECO:0000313" key="11">
    <source>
        <dbReference type="EMBL" id="KAH3677022.1"/>
    </source>
</evidence>
<reference evidence="11" key="2">
    <citation type="submission" date="2021-01" db="EMBL/GenBank/DDBJ databases">
        <authorList>
            <person name="Schikora-Tamarit M.A."/>
        </authorList>
    </citation>
    <scope>NUCLEOTIDE SEQUENCE</scope>
    <source>
        <strain evidence="11">CBS6341</strain>
    </source>
</reference>
<accession>A0A9P8PSX3</accession>
<dbReference type="OrthoDB" id="430354at2759"/>
<name>A0A9P8PSX3_9ASCO</name>
<keyword evidence="6" id="KW-0735">Signal-anchor</keyword>
<proteinExistence type="inferred from homology"/>
<dbReference type="GO" id="GO:0000033">
    <property type="term" value="F:alpha-1,3-mannosyltransferase activity"/>
    <property type="evidence" value="ECO:0007669"/>
    <property type="project" value="TreeGrafter"/>
</dbReference>
<dbReference type="PANTHER" id="PTHR31392:SF1">
    <property type="entry name" value="ALPHA-1,3-MANNOSYLTRANSFERASE MNN1-RELATED"/>
    <property type="match status" value="1"/>
</dbReference>
<comment type="similarity">
    <text evidence="2">Belongs to the MNN1/MNT family.</text>
</comment>
<evidence type="ECO:0000256" key="2">
    <source>
        <dbReference type="ARBA" id="ARBA00009105"/>
    </source>
</evidence>
<evidence type="ECO:0000256" key="6">
    <source>
        <dbReference type="ARBA" id="ARBA00022968"/>
    </source>
</evidence>
<keyword evidence="12" id="KW-1185">Reference proteome</keyword>
<evidence type="ECO:0000256" key="4">
    <source>
        <dbReference type="ARBA" id="ARBA00022679"/>
    </source>
</evidence>
<dbReference type="InterPro" id="IPR022751">
    <property type="entry name" value="Alpha_mannosyltransferase"/>
</dbReference>
<dbReference type="Proteomes" id="UP000769528">
    <property type="component" value="Unassembled WGS sequence"/>
</dbReference>
<dbReference type="PANTHER" id="PTHR31392">
    <property type="entry name" value="ALPHA-1,3-MANNOSYLTRANSFERASE MNN1-RELATED"/>
    <property type="match status" value="1"/>
</dbReference>
<dbReference type="GO" id="GO:0006493">
    <property type="term" value="P:protein O-linked glycosylation"/>
    <property type="evidence" value="ECO:0007669"/>
    <property type="project" value="TreeGrafter"/>
</dbReference>
<dbReference type="GO" id="GO:0005794">
    <property type="term" value="C:Golgi apparatus"/>
    <property type="evidence" value="ECO:0007669"/>
    <property type="project" value="TreeGrafter"/>
</dbReference>
<protein>
    <recommendedName>
        <fullName evidence="13">Mannosyltransferase</fullName>
    </recommendedName>
</protein>
<evidence type="ECO:0000256" key="1">
    <source>
        <dbReference type="ARBA" id="ARBA00004606"/>
    </source>
</evidence>
<keyword evidence="7 10" id="KW-1133">Transmembrane helix</keyword>
<comment type="subcellular location">
    <subcellularLocation>
        <location evidence="1">Membrane</location>
        <topology evidence="1">Single-pass type II membrane protein</topology>
    </subcellularLocation>
</comment>
<organism evidence="11 12">
    <name type="scientific">Wickerhamomyces mucosus</name>
    <dbReference type="NCBI Taxonomy" id="1378264"/>
    <lineage>
        <taxon>Eukaryota</taxon>
        <taxon>Fungi</taxon>
        <taxon>Dikarya</taxon>
        <taxon>Ascomycota</taxon>
        <taxon>Saccharomycotina</taxon>
        <taxon>Saccharomycetes</taxon>
        <taxon>Phaffomycetales</taxon>
        <taxon>Wickerhamomycetaceae</taxon>
        <taxon>Wickerhamomyces</taxon>
    </lineage>
</organism>